<feature type="compositionally biased region" description="Polar residues" evidence="1">
    <location>
        <begin position="15"/>
        <end position="29"/>
    </location>
</feature>
<sequence length="29" mass="3007">MGGIAADLAPERRASQSIDFITTNGRSTA</sequence>
<dbReference type="Proteomes" id="UP000077381">
    <property type="component" value="Unassembled WGS sequence"/>
</dbReference>
<protein>
    <submittedName>
        <fullName evidence="2">Uncharacterized protein</fullName>
    </submittedName>
</protein>
<evidence type="ECO:0000313" key="3">
    <source>
        <dbReference type="Proteomes" id="UP000077381"/>
    </source>
</evidence>
<dbReference type="STRING" id="1716141.STSP_02730"/>
<accession>A0A177I037</accession>
<name>A0A177I037_9ACTN</name>
<reference evidence="2 3" key="1">
    <citation type="submission" date="2015-12" db="EMBL/GenBank/DDBJ databases">
        <title>Genome sequence of Streptomyces sp. G25.</title>
        <authorList>
            <person name="Poehlein A."/>
            <person name="Roettig A."/>
            <person name="Hiessl S."/>
            <person name="Hauschild P."/>
            <person name="Schauer J."/>
            <person name="Madkour M.H."/>
            <person name="Al-Ansari A.M."/>
            <person name="Almakishah N.H."/>
            <person name="Steinbuechel A."/>
            <person name="Daniel R."/>
        </authorList>
    </citation>
    <scope>NUCLEOTIDE SEQUENCE [LARGE SCALE GENOMIC DNA]</scope>
    <source>
        <strain evidence="3">G25(2015)</strain>
    </source>
</reference>
<dbReference type="EMBL" id="LOHS01000020">
    <property type="protein sequence ID" value="OAH16310.1"/>
    <property type="molecule type" value="Genomic_DNA"/>
</dbReference>
<proteinExistence type="predicted"/>
<evidence type="ECO:0000256" key="1">
    <source>
        <dbReference type="SAM" id="MobiDB-lite"/>
    </source>
</evidence>
<comment type="caution">
    <text evidence="2">The sequence shown here is derived from an EMBL/GenBank/DDBJ whole genome shotgun (WGS) entry which is preliminary data.</text>
</comment>
<organism evidence="2 3">
    <name type="scientific">Streptomyces jeddahensis</name>
    <dbReference type="NCBI Taxonomy" id="1716141"/>
    <lineage>
        <taxon>Bacteria</taxon>
        <taxon>Bacillati</taxon>
        <taxon>Actinomycetota</taxon>
        <taxon>Actinomycetes</taxon>
        <taxon>Kitasatosporales</taxon>
        <taxon>Streptomycetaceae</taxon>
        <taxon>Streptomyces</taxon>
    </lineage>
</organism>
<keyword evidence="3" id="KW-1185">Reference proteome</keyword>
<evidence type="ECO:0000313" key="2">
    <source>
        <dbReference type="EMBL" id="OAH16310.1"/>
    </source>
</evidence>
<dbReference type="AlphaFoldDB" id="A0A177I037"/>
<feature type="region of interest" description="Disordered" evidence="1">
    <location>
        <begin position="1"/>
        <end position="29"/>
    </location>
</feature>
<gene>
    <name evidence="2" type="ORF">STSP_02730</name>
</gene>
<dbReference type="PATRIC" id="fig|1716141.3.peg.289"/>